<dbReference type="SUPFAM" id="SSF50129">
    <property type="entry name" value="GroES-like"/>
    <property type="match status" value="1"/>
</dbReference>
<dbReference type="Pfam" id="PF00107">
    <property type="entry name" value="ADH_zinc_N"/>
    <property type="match status" value="1"/>
</dbReference>
<name>A0AAU7CH99_9BACT</name>
<keyword evidence="2" id="KW-0560">Oxidoreductase</keyword>
<sequence length="327" mass="34335">MKAIVITKPGGAEALEVCEVETPEPEGDQVRIRVRAAGLNRADLMQARGSYPAPPGAPANIPGLEYAGEVDKLGPNVVGPLKVGDRVFGIVAGGGQAEYVLSHERMVVPIPANLDFDQAAAVPEVFMTAHDALETQGGARPGERVLIHAVGSGVGSAAVQLAHAMGCIVLGTSRTADKLERAKELGLDVGIHSTSEDLADAVSRHTHGQGVDLIIDLLGAVALAGNVTALSTCGRLIVVGLLGGGSASIDLTTLLRKRIRLIGTTLRARPLEEKILVTRGFADRVVPWLERGLVRPIIDRVFGLDDVRTAQARLESNHGFGKIILRL</sequence>
<dbReference type="PANTHER" id="PTHR48106">
    <property type="entry name" value="QUINONE OXIDOREDUCTASE PIG3-RELATED"/>
    <property type="match status" value="1"/>
</dbReference>
<evidence type="ECO:0000256" key="1">
    <source>
        <dbReference type="ARBA" id="ARBA00022857"/>
    </source>
</evidence>
<dbReference type="InterPro" id="IPR011032">
    <property type="entry name" value="GroES-like_sf"/>
</dbReference>
<dbReference type="InterPro" id="IPR013149">
    <property type="entry name" value="ADH-like_C"/>
</dbReference>
<accession>A0AAU7CH99</accession>
<dbReference type="InterPro" id="IPR013154">
    <property type="entry name" value="ADH-like_N"/>
</dbReference>
<evidence type="ECO:0000259" key="3">
    <source>
        <dbReference type="SMART" id="SM00829"/>
    </source>
</evidence>
<gene>
    <name evidence="4" type="ORF">V5E97_02275</name>
</gene>
<protein>
    <submittedName>
        <fullName evidence="4">NAD(P)H-quinone oxidoreductase</fullName>
    </submittedName>
</protein>
<dbReference type="NCBIfam" id="TIGR02824">
    <property type="entry name" value="quinone_pig3"/>
    <property type="match status" value="1"/>
</dbReference>
<dbReference type="SMART" id="SM00829">
    <property type="entry name" value="PKS_ER"/>
    <property type="match status" value="1"/>
</dbReference>
<dbReference type="InterPro" id="IPR036291">
    <property type="entry name" value="NAD(P)-bd_dom_sf"/>
</dbReference>
<dbReference type="Gene3D" id="3.40.50.720">
    <property type="entry name" value="NAD(P)-binding Rossmann-like Domain"/>
    <property type="match status" value="1"/>
</dbReference>
<dbReference type="CDD" id="cd05276">
    <property type="entry name" value="p53_inducible_oxidoreductase"/>
    <property type="match status" value="1"/>
</dbReference>
<proteinExistence type="predicted"/>
<organism evidence="4">
    <name type="scientific">Singulisphaera sp. Ch08</name>
    <dbReference type="NCBI Taxonomy" id="3120278"/>
    <lineage>
        <taxon>Bacteria</taxon>
        <taxon>Pseudomonadati</taxon>
        <taxon>Planctomycetota</taxon>
        <taxon>Planctomycetia</taxon>
        <taxon>Isosphaerales</taxon>
        <taxon>Isosphaeraceae</taxon>
        <taxon>Singulisphaera</taxon>
    </lineage>
</organism>
<dbReference type="GO" id="GO:0070402">
    <property type="term" value="F:NADPH binding"/>
    <property type="evidence" value="ECO:0007669"/>
    <property type="project" value="TreeGrafter"/>
</dbReference>
<dbReference type="InterPro" id="IPR020843">
    <property type="entry name" value="ER"/>
</dbReference>
<keyword evidence="1" id="KW-0521">NADP</keyword>
<dbReference type="EMBL" id="CP155447">
    <property type="protein sequence ID" value="XBH04867.1"/>
    <property type="molecule type" value="Genomic_DNA"/>
</dbReference>
<dbReference type="RefSeq" id="WP_406697669.1">
    <property type="nucleotide sequence ID" value="NZ_CP155447.1"/>
</dbReference>
<dbReference type="AlphaFoldDB" id="A0AAU7CH99"/>
<dbReference type="Pfam" id="PF08240">
    <property type="entry name" value="ADH_N"/>
    <property type="match status" value="1"/>
</dbReference>
<evidence type="ECO:0000313" key="4">
    <source>
        <dbReference type="EMBL" id="XBH04867.1"/>
    </source>
</evidence>
<dbReference type="Gene3D" id="3.90.180.10">
    <property type="entry name" value="Medium-chain alcohol dehydrogenases, catalytic domain"/>
    <property type="match status" value="1"/>
</dbReference>
<dbReference type="SUPFAM" id="SSF51735">
    <property type="entry name" value="NAD(P)-binding Rossmann-fold domains"/>
    <property type="match status" value="1"/>
</dbReference>
<dbReference type="GO" id="GO:0016651">
    <property type="term" value="F:oxidoreductase activity, acting on NAD(P)H"/>
    <property type="evidence" value="ECO:0007669"/>
    <property type="project" value="TreeGrafter"/>
</dbReference>
<evidence type="ECO:0000256" key="2">
    <source>
        <dbReference type="ARBA" id="ARBA00023002"/>
    </source>
</evidence>
<dbReference type="PANTHER" id="PTHR48106:SF18">
    <property type="entry name" value="QUINONE OXIDOREDUCTASE PIG3"/>
    <property type="match status" value="1"/>
</dbReference>
<dbReference type="InterPro" id="IPR014189">
    <property type="entry name" value="Quinone_OxRdtase_PIG3"/>
</dbReference>
<feature type="domain" description="Enoyl reductase (ER)" evidence="3">
    <location>
        <begin position="10"/>
        <end position="325"/>
    </location>
</feature>
<reference evidence="4" key="1">
    <citation type="submission" date="2024-05" db="EMBL/GenBank/DDBJ databases">
        <title>Planctomycetes of the genus Singulisphaera possess chitinolytic capabilities.</title>
        <authorList>
            <person name="Ivanova A."/>
        </authorList>
    </citation>
    <scope>NUCLEOTIDE SEQUENCE</scope>
    <source>
        <strain evidence="4">Ch08T</strain>
    </source>
</reference>